<dbReference type="InterPro" id="IPR050639">
    <property type="entry name" value="SSR_resolvase"/>
</dbReference>
<keyword evidence="2" id="KW-0238">DNA-binding</keyword>
<dbReference type="InterPro" id="IPR036162">
    <property type="entry name" value="Resolvase-like_N_sf"/>
</dbReference>
<evidence type="ECO:0000256" key="3">
    <source>
        <dbReference type="ARBA" id="ARBA00023172"/>
    </source>
</evidence>
<dbReference type="SUPFAM" id="SSF53041">
    <property type="entry name" value="Resolvase-like"/>
    <property type="match status" value="1"/>
</dbReference>
<dbReference type="GO" id="GO:0003677">
    <property type="term" value="F:DNA binding"/>
    <property type="evidence" value="ECO:0007669"/>
    <property type="project" value="UniProtKB-KW"/>
</dbReference>
<protein>
    <recommendedName>
        <fullName evidence="6">Resolvase/invertase-type recombinase catalytic domain-containing protein</fullName>
    </recommendedName>
</protein>
<dbReference type="EMBL" id="QVEV01000071">
    <property type="protein sequence ID" value="RGC08706.1"/>
    <property type="molecule type" value="Genomic_DNA"/>
</dbReference>
<evidence type="ECO:0000259" key="6">
    <source>
        <dbReference type="PROSITE" id="PS51736"/>
    </source>
</evidence>
<dbReference type="PANTHER" id="PTHR30461:SF23">
    <property type="entry name" value="DNA RECOMBINASE-RELATED"/>
    <property type="match status" value="1"/>
</dbReference>
<evidence type="ECO:0000313" key="8">
    <source>
        <dbReference type="Proteomes" id="UP000260025"/>
    </source>
</evidence>
<feature type="domain" description="Resolvase/invertase-type recombinase catalytic" evidence="6">
    <location>
        <begin position="39"/>
        <end position="191"/>
    </location>
</feature>
<sequence>MNITSRKNSINNIPTDVTIDTKFLIKLRESKEQDLGSKKRAAYARVSTKEQAISGFGIDVQIANIKSQLKNQGIDPNDVEFYVDDGYSAKNLNRPAMQRLLVDILAGKVNEILIYKLDRLARNVIDTYELLQFFIDQKCELKAIVDNLDIHSANGRLLVGVLAIIAQWERETIRERVVDTQIEMLEEGRYPFGQIPFGWILDENKYPHVNEKEASFLIFCFDLAISGSTMKEIECKAAQEYPDFQKKSETIRRLLLRKLNYGIVEYIDKEYSIPRIITKQTYDKARKMIYKRYKETDTNKYYFGNKIKDVCGDVCERKSTNKKLRNGHKKYYYYTCPKCKKRISQDRLIEGTIPRILMFANGQNKNKEISKISNRLKTLDSKAREIFIEFTNDRIDGRTYGCMIGNIEREKQKTINRLTVLEKASGMSMEEWNNMEDGCKKQYIDEYITEIIVDTSLNLIISIVFKDKKSSK</sequence>
<evidence type="ECO:0000256" key="1">
    <source>
        <dbReference type="ARBA" id="ARBA00022908"/>
    </source>
</evidence>
<proteinExistence type="predicted"/>
<dbReference type="Gene3D" id="3.40.50.1390">
    <property type="entry name" value="Resolvase, N-terminal catalytic domain"/>
    <property type="match status" value="1"/>
</dbReference>
<dbReference type="OrthoDB" id="1654101at2"/>
<dbReference type="PANTHER" id="PTHR30461">
    <property type="entry name" value="DNA-INVERTASE FROM LAMBDOID PROPHAGE"/>
    <property type="match status" value="1"/>
</dbReference>
<dbReference type="PROSITE" id="PS51736">
    <property type="entry name" value="RECOMBINASES_3"/>
    <property type="match status" value="1"/>
</dbReference>
<keyword evidence="3" id="KW-0233">DNA recombination</keyword>
<dbReference type="Proteomes" id="UP000260025">
    <property type="component" value="Unassembled WGS sequence"/>
</dbReference>
<keyword evidence="1" id="KW-0229">DNA integration</keyword>
<evidence type="ECO:0000256" key="5">
    <source>
        <dbReference type="PROSITE-ProRule" id="PRU10137"/>
    </source>
</evidence>
<dbReference type="InterPro" id="IPR038109">
    <property type="entry name" value="DNA_bind_recomb_sf"/>
</dbReference>
<organism evidence="7 8">
    <name type="scientific">Clostridium innocuum</name>
    <dbReference type="NCBI Taxonomy" id="1522"/>
    <lineage>
        <taxon>Bacteria</taxon>
        <taxon>Bacillati</taxon>
        <taxon>Bacillota</taxon>
        <taxon>Clostridia</taxon>
        <taxon>Eubacteriales</taxon>
        <taxon>Clostridiaceae</taxon>
        <taxon>Clostridium</taxon>
    </lineage>
</organism>
<dbReference type="AlphaFoldDB" id="A0A3E2VEV8"/>
<dbReference type="SMART" id="SM00857">
    <property type="entry name" value="Resolvase"/>
    <property type="match status" value="1"/>
</dbReference>
<evidence type="ECO:0000256" key="4">
    <source>
        <dbReference type="PIRSR" id="PIRSR606118-50"/>
    </source>
</evidence>
<dbReference type="Pfam" id="PF00239">
    <property type="entry name" value="Resolvase"/>
    <property type="match status" value="1"/>
</dbReference>
<reference evidence="7 8" key="1">
    <citation type="submission" date="2018-08" db="EMBL/GenBank/DDBJ databases">
        <title>A genome reference for cultivated species of the human gut microbiota.</title>
        <authorList>
            <person name="Zou Y."/>
            <person name="Xue W."/>
            <person name="Luo G."/>
        </authorList>
    </citation>
    <scope>NUCLEOTIDE SEQUENCE [LARGE SCALE GENOMIC DNA]</scope>
    <source>
        <strain evidence="7 8">OF01-2LB</strain>
    </source>
</reference>
<dbReference type="InterPro" id="IPR006119">
    <property type="entry name" value="Resolv_N"/>
</dbReference>
<accession>A0A3E2VEV8</accession>
<dbReference type="RefSeq" id="WP_117444994.1">
    <property type="nucleotide sequence ID" value="NZ_QVEV01000071.1"/>
</dbReference>
<dbReference type="InterPro" id="IPR006118">
    <property type="entry name" value="Recombinase_CS"/>
</dbReference>
<gene>
    <name evidence="7" type="ORF">DXA38_21795</name>
</gene>
<dbReference type="PROSITE" id="PS00397">
    <property type="entry name" value="RECOMBINASES_1"/>
    <property type="match status" value="1"/>
</dbReference>
<comment type="caution">
    <text evidence="7">The sequence shown here is derived from an EMBL/GenBank/DDBJ whole genome shotgun (WGS) entry which is preliminary data.</text>
</comment>
<evidence type="ECO:0000313" key="7">
    <source>
        <dbReference type="EMBL" id="RGC08706.1"/>
    </source>
</evidence>
<feature type="active site" description="O-(5'-phospho-DNA)-serine intermediate" evidence="4 5">
    <location>
        <position position="47"/>
    </location>
</feature>
<name>A0A3E2VEV8_CLOIN</name>
<dbReference type="CDD" id="cd00338">
    <property type="entry name" value="Ser_Recombinase"/>
    <property type="match status" value="1"/>
</dbReference>
<evidence type="ECO:0000256" key="2">
    <source>
        <dbReference type="ARBA" id="ARBA00023125"/>
    </source>
</evidence>
<dbReference type="Gene3D" id="3.90.1750.20">
    <property type="entry name" value="Putative Large Serine Recombinase, Chain B, Domain 2"/>
    <property type="match status" value="1"/>
</dbReference>
<dbReference type="GO" id="GO:0000150">
    <property type="term" value="F:DNA strand exchange activity"/>
    <property type="evidence" value="ECO:0007669"/>
    <property type="project" value="InterPro"/>
</dbReference>
<dbReference type="GO" id="GO:0015074">
    <property type="term" value="P:DNA integration"/>
    <property type="evidence" value="ECO:0007669"/>
    <property type="project" value="UniProtKB-KW"/>
</dbReference>